<evidence type="ECO:0000259" key="1">
    <source>
        <dbReference type="Pfam" id="PF13734"/>
    </source>
</evidence>
<accession>A0A9E8N6A1</accession>
<dbReference type="Pfam" id="PF13734">
    <property type="entry name" value="Inhibitor_I69"/>
    <property type="match status" value="1"/>
</dbReference>
<dbReference type="PROSITE" id="PS51257">
    <property type="entry name" value="PROKAR_LIPOPROTEIN"/>
    <property type="match status" value="1"/>
</dbReference>
<dbReference type="InterPro" id="IPR025896">
    <property type="entry name" value="Spi_Prtas-inh"/>
</dbReference>
<gene>
    <name evidence="2" type="ORF">ON006_16560</name>
</gene>
<dbReference type="AlphaFoldDB" id="A0A9E8N6A1"/>
<dbReference type="KEGG" id="dpf:ON006_16560"/>
<dbReference type="Gene3D" id="3.90.70.50">
    <property type="entry name" value="Peptidase C10, streptopain"/>
    <property type="match status" value="1"/>
</dbReference>
<evidence type="ECO:0000313" key="2">
    <source>
        <dbReference type="EMBL" id="WAC09366.1"/>
    </source>
</evidence>
<dbReference type="Proteomes" id="UP001164653">
    <property type="component" value="Chromosome"/>
</dbReference>
<dbReference type="EMBL" id="CP112998">
    <property type="protein sequence ID" value="WAC09366.1"/>
    <property type="molecule type" value="Genomic_DNA"/>
</dbReference>
<dbReference type="InterPro" id="IPR044934">
    <property type="entry name" value="Streptopain_sf"/>
</dbReference>
<feature type="domain" description="Spi protease inhibitor" evidence="1">
    <location>
        <begin position="42"/>
        <end position="118"/>
    </location>
</feature>
<keyword evidence="3" id="KW-1185">Reference proteome</keyword>
<reference evidence="2" key="1">
    <citation type="submission" date="2022-11" db="EMBL/GenBank/DDBJ databases">
        <title>Dyadobacter pollutisoli sp. nov., isolated from plastic dumped soil.</title>
        <authorList>
            <person name="Kim J.M."/>
            <person name="Kim K.R."/>
            <person name="Lee J.K."/>
            <person name="Hao L."/>
            <person name="Jeon C.O."/>
        </authorList>
    </citation>
    <scope>NUCLEOTIDE SEQUENCE</scope>
    <source>
        <strain evidence="2">U1</strain>
    </source>
</reference>
<dbReference type="RefSeq" id="WP_244822807.1">
    <property type="nucleotide sequence ID" value="NZ_CP112998.1"/>
</dbReference>
<name>A0A9E8N6A1_9BACT</name>
<evidence type="ECO:0000313" key="3">
    <source>
        <dbReference type="Proteomes" id="UP001164653"/>
    </source>
</evidence>
<organism evidence="2 3">
    <name type="scientific">Dyadobacter pollutisoli</name>
    <dbReference type="NCBI Taxonomy" id="2910158"/>
    <lineage>
        <taxon>Bacteria</taxon>
        <taxon>Pseudomonadati</taxon>
        <taxon>Bacteroidota</taxon>
        <taxon>Cytophagia</taxon>
        <taxon>Cytophagales</taxon>
        <taxon>Spirosomataceae</taxon>
        <taxon>Dyadobacter</taxon>
    </lineage>
</organism>
<protein>
    <submittedName>
        <fullName evidence="2">Spi family protease inhibitor</fullName>
    </submittedName>
</protein>
<proteinExistence type="predicted"/>
<sequence>MKKVLIGHALCLSVTLFCGCKNEKPYPLEEAEQSSVASPFEISIHDAMEVATHYQPTGNDSTEARARKGSVTEEIVDQETIVDSVDRKPLLYIIKKARGFTIVSADMHTMPVLAYSAEYGRGL</sequence>